<dbReference type="GO" id="GO:0005543">
    <property type="term" value="F:phospholipid binding"/>
    <property type="evidence" value="ECO:0007669"/>
    <property type="project" value="TreeGrafter"/>
</dbReference>
<dbReference type="Proteomes" id="UP000054097">
    <property type="component" value="Unassembled WGS sequence"/>
</dbReference>
<dbReference type="CDD" id="cd00866">
    <property type="entry name" value="PEBP_euk"/>
    <property type="match status" value="1"/>
</dbReference>
<gene>
    <name evidence="2" type="ORF">M408DRAFT_211168</name>
</gene>
<dbReference type="Pfam" id="PF01161">
    <property type="entry name" value="PBP"/>
    <property type="match status" value="1"/>
</dbReference>
<accession>A0A0C2X875</accession>
<organism evidence="2 3">
    <name type="scientific">Serendipita vermifera MAFF 305830</name>
    <dbReference type="NCBI Taxonomy" id="933852"/>
    <lineage>
        <taxon>Eukaryota</taxon>
        <taxon>Fungi</taxon>
        <taxon>Dikarya</taxon>
        <taxon>Basidiomycota</taxon>
        <taxon>Agaricomycotina</taxon>
        <taxon>Agaricomycetes</taxon>
        <taxon>Sebacinales</taxon>
        <taxon>Serendipitaceae</taxon>
        <taxon>Serendipita</taxon>
    </lineage>
</organism>
<dbReference type="HOGENOM" id="CLU_043994_3_1_1"/>
<evidence type="ECO:0000256" key="1">
    <source>
        <dbReference type="SAM" id="MobiDB-lite"/>
    </source>
</evidence>
<dbReference type="EMBL" id="KN824314">
    <property type="protein sequence ID" value="KIM25457.1"/>
    <property type="molecule type" value="Genomic_DNA"/>
</dbReference>
<name>A0A0C2X875_SERVB</name>
<evidence type="ECO:0000313" key="2">
    <source>
        <dbReference type="EMBL" id="KIM25457.1"/>
    </source>
</evidence>
<dbReference type="STRING" id="933852.A0A0C2X875"/>
<reference evidence="3" key="2">
    <citation type="submission" date="2015-01" db="EMBL/GenBank/DDBJ databases">
        <title>Evolutionary Origins and Diversification of the Mycorrhizal Mutualists.</title>
        <authorList>
            <consortium name="DOE Joint Genome Institute"/>
            <consortium name="Mycorrhizal Genomics Consortium"/>
            <person name="Kohler A."/>
            <person name="Kuo A."/>
            <person name="Nagy L.G."/>
            <person name="Floudas D."/>
            <person name="Copeland A."/>
            <person name="Barry K.W."/>
            <person name="Cichocki N."/>
            <person name="Veneault-Fourrey C."/>
            <person name="LaButti K."/>
            <person name="Lindquist E.A."/>
            <person name="Lipzen A."/>
            <person name="Lundell T."/>
            <person name="Morin E."/>
            <person name="Murat C."/>
            <person name="Riley R."/>
            <person name="Ohm R."/>
            <person name="Sun H."/>
            <person name="Tunlid A."/>
            <person name="Henrissat B."/>
            <person name="Grigoriev I.V."/>
            <person name="Hibbett D.S."/>
            <person name="Martin F."/>
        </authorList>
    </citation>
    <scope>NUCLEOTIDE SEQUENCE [LARGE SCALE GENOMIC DNA]</scope>
    <source>
        <strain evidence="3">MAFF 305830</strain>
    </source>
</reference>
<dbReference type="GO" id="GO:0030162">
    <property type="term" value="P:regulation of proteolysis"/>
    <property type="evidence" value="ECO:0007669"/>
    <property type="project" value="TreeGrafter"/>
</dbReference>
<dbReference type="InterPro" id="IPR036610">
    <property type="entry name" value="PEBP-like_sf"/>
</dbReference>
<reference evidence="2 3" key="1">
    <citation type="submission" date="2014-04" db="EMBL/GenBank/DDBJ databases">
        <authorList>
            <consortium name="DOE Joint Genome Institute"/>
            <person name="Kuo A."/>
            <person name="Zuccaro A."/>
            <person name="Kohler A."/>
            <person name="Nagy L.G."/>
            <person name="Floudas D."/>
            <person name="Copeland A."/>
            <person name="Barry K.W."/>
            <person name="Cichocki N."/>
            <person name="Veneault-Fourrey C."/>
            <person name="LaButti K."/>
            <person name="Lindquist E.A."/>
            <person name="Lipzen A."/>
            <person name="Lundell T."/>
            <person name="Morin E."/>
            <person name="Murat C."/>
            <person name="Sun H."/>
            <person name="Tunlid A."/>
            <person name="Henrissat B."/>
            <person name="Grigoriev I.V."/>
            <person name="Hibbett D.S."/>
            <person name="Martin F."/>
            <person name="Nordberg H.P."/>
            <person name="Cantor M.N."/>
            <person name="Hua S.X."/>
        </authorList>
    </citation>
    <scope>NUCLEOTIDE SEQUENCE [LARGE SCALE GENOMIC DNA]</scope>
    <source>
        <strain evidence="2 3">MAFF 305830</strain>
    </source>
</reference>
<evidence type="ECO:0000313" key="3">
    <source>
        <dbReference type="Proteomes" id="UP000054097"/>
    </source>
</evidence>
<dbReference type="SUPFAM" id="SSF49777">
    <property type="entry name" value="PEBP-like"/>
    <property type="match status" value="1"/>
</dbReference>
<protein>
    <recommendedName>
        <fullName evidence="4">Phosphatidylethanolamine-binding protein</fullName>
    </recommendedName>
</protein>
<dbReference type="PANTHER" id="PTHR11362:SF85">
    <property type="entry name" value="INHIBITOR (TFS1), PUTATIVE (AFU_ORTHOLOGUE AFUA_4G08120)-RELATED"/>
    <property type="match status" value="1"/>
</dbReference>
<keyword evidence="3" id="KW-1185">Reference proteome</keyword>
<dbReference type="GO" id="GO:0046578">
    <property type="term" value="P:regulation of Ras protein signal transduction"/>
    <property type="evidence" value="ECO:0007669"/>
    <property type="project" value="TreeGrafter"/>
</dbReference>
<dbReference type="InterPro" id="IPR008914">
    <property type="entry name" value="PEBP"/>
</dbReference>
<dbReference type="InterPro" id="IPR035810">
    <property type="entry name" value="PEBP_euk"/>
</dbReference>
<sequence>MPFVLPSQLLSAALKEHDLVPSVVPADFTPSVALDVVFPGRKSFSVGEKLTKEEASQEPQIAFLNVEDIGPDEPSSYTIVFVDPDAPSRQDQKFGQWRHWVQPGLRPPSIQALASLAGGATSDVDIKISEATAQPFATKEKEAATPWRGPGPNPGSGTHRYTFLLFREPKSSDFVIDAQEDLGGGNEFEQRRKWNAMEFAAKKGLTLVGVTFFTVDG</sequence>
<dbReference type="AlphaFoldDB" id="A0A0C2X875"/>
<dbReference type="OrthoDB" id="2506647at2759"/>
<dbReference type="GO" id="GO:0030414">
    <property type="term" value="F:peptidase inhibitor activity"/>
    <property type="evidence" value="ECO:0007669"/>
    <property type="project" value="TreeGrafter"/>
</dbReference>
<proteinExistence type="predicted"/>
<dbReference type="PANTHER" id="PTHR11362">
    <property type="entry name" value="PHOSPHATIDYLETHANOLAMINE-BINDING PROTEIN"/>
    <property type="match status" value="1"/>
</dbReference>
<feature type="region of interest" description="Disordered" evidence="1">
    <location>
        <begin position="137"/>
        <end position="156"/>
    </location>
</feature>
<dbReference type="Gene3D" id="3.90.280.10">
    <property type="entry name" value="PEBP-like"/>
    <property type="match status" value="1"/>
</dbReference>
<evidence type="ECO:0008006" key="4">
    <source>
        <dbReference type="Google" id="ProtNLM"/>
    </source>
</evidence>